<proteinExistence type="predicted"/>
<keyword evidence="3" id="KW-1185">Reference proteome</keyword>
<dbReference type="Proteomes" id="UP001066276">
    <property type="component" value="Chromosome 3_2"/>
</dbReference>
<organism evidence="2 3">
    <name type="scientific">Pleurodeles waltl</name>
    <name type="common">Iberian ribbed newt</name>
    <dbReference type="NCBI Taxonomy" id="8319"/>
    <lineage>
        <taxon>Eukaryota</taxon>
        <taxon>Metazoa</taxon>
        <taxon>Chordata</taxon>
        <taxon>Craniata</taxon>
        <taxon>Vertebrata</taxon>
        <taxon>Euteleostomi</taxon>
        <taxon>Amphibia</taxon>
        <taxon>Batrachia</taxon>
        <taxon>Caudata</taxon>
        <taxon>Salamandroidea</taxon>
        <taxon>Salamandridae</taxon>
        <taxon>Pleurodelinae</taxon>
        <taxon>Pleurodeles</taxon>
    </lineage>
</organism>
<evidence type="ECO:0000256" key="1">
    <source>
        <dbReference type="SAM" id="MobiDB-lite"/>
    </source>
</evidence>
<dbReference type="AlphaFoldDB" id="A0AAV7TI65"/>
<dbReference type="EMBL" id="JANPWB010000006">
    <property type="protein sequence ID" value="KAJ1176302.1"/>
    <property type="molecule type" value="Genomic_DNA"/>
</dbReference>
<reference evidence="2" key="1">
    <citation type="journal article" date="2022" name="bioRxiv">
        <title>Sequencing and chromosome-scale assembly of the giantPleurodeles waltlgenome.</title>
        <authorList>
            <person name="Brown T."/>
            <person name="Elewa A."/>
            <person name="Iarovenko S."/>
            <person name="Subramanian E."/>
            <person name="Araus A.J."/>
            <person name="Petzold A."/>
            <person name="Susuki M."/>
            <person name="Suzuki K.-i.T."/>
            <person name="Hayashi T."/>
            <person name="Toyoda A."/>
            <person name="Oliveira C."/>
            <person name="Osipova E."/>
            <person name="Leigh N.D."/>
            <person name="Simon A."/>
            <person name="Yun M.H."/>
        </authorList>
    </citation>
    <scope>NUCLEOTIDE SEQUENCE</scope>
    <source>
        <strain evidence="2">20211129_DDA</strain>
        <tissue evidence="2">Liver</tissue>
    </source>
</reference>
<feature type="region of interest" description="Disordered" evidence="1">
    <location>
        <begin position="32"/>
        <end position="57"/>
    </location>
</feature>
<accession>A0AAV7TI65</accession>
<feature type="compositionally biased region" description="Basic and acidic residues" evidence="1">
    <location>
        <begin position="40"/>
        <end position="57"/>
    </location>
</feature>
<sequence length="90" mass="10071">MTISAVCPFGSRGAGKARTMRNRRHFINTHAQTVQRARNQRKESRELHCETTRDPDDSERACAQMKAATNAQVRVSFGSSRACAVIQFGF</sequence>
<gene>
    <name evidence="2" type="ORF">NDU88_001584</name>
</gene>
<evidence type="ECO:0000313" key="3">
    <source>
        <dbReference type="Proteomes" id="UP001066276"/>
    </source>
</evidence>
<evidence type="ECO:0000313" key="2">
    <source>
        <dbReference type="EMBL" id="KAJ1176302.1"/>
    </source>
</evidence>
<name>A0AAV7TI65_PLEWA</name>
<comment type="caution">
    <text evidence="2">The sequence shown here is derived from an EMBL/GenBank/DDBJ whole genome shotgun (WGS) entry which is preliminary data.</text>
</comment>
<protein>
    <submittedName>
        <fullName evidence="2">Uncharacterized protein</fullName>
    </submittedName>
</protein>